<protein>
    <submittedName>
        <fullName evidence="6">Ankyrin repeat domain-containing protein 17-like</fullName>
    </submittedName>
</protein>
<dbReference type="PROSITE" id="PS50118">
    <property type="entry name" value="HMG_BOX_2"/>
    <property type="match status" value="1"/>
</dbReference>
<dbReference type="CDD" id="cd00084">
    <property type="entry name" value="HMG-box_SF"/>
    <property type="match status" value="1"/>
</dbReference>
<feature type="DNA-binding region" description="HMG box" evidence="2">
    <location>
        <begin position="420"/>
        <end position="476"/>
    </location>
</feature>
<dbReference type="SUPFAM" id="SSF48403">
    <property type="entry name" value="Ankyrin repeat"/>
    <property type="match status" value="1"/>
</dbReference>
<dbReference type="GeneID" id="109478871"/>
<dbReference type="PROSITE" id="PS50088">
    <property type="entry name" value="ANK_REPEAT"/>
    <property type="match status" value="7"/>
</dbReference>
<feature type="domain" description="HMG box" evidence="4">
    <location>
        <begin position="420"/>
        <end position="476"/>
    </location>
</feature>
<dbReference type="KEGG" id="bbel:109478871"/>
<sequence length="828" mass="90215">MNLVDLRAASVTRQVLYVARSDMDRREALRDAAKEGDTDRVKQLLAEGVNPNAANSMPLQWTPLHLAAKNGHHETVTALLTADADVNARDDEEWTALHLAALKGHHETVTALLTAAADVNARNDKEWTALHLAAFKGHHETVTALLTAGAEVNARNDKQRTPLHQAAQNGHHKTVSALLVTAGADVNPRNNEQITPLHMAAHKGHHETVSALLTAGADVNAQDDEQKTPLCRAAENDHHETVTVLLTAGAEVNAQRNTFLNLGETNVHHETASILVTVGADLALEGNRESTSHNEESESGQLELPLHGREDTGAGNEHNEMLEDVTAYTDDASSDSDSHNGNGKEEFTDKALRPQKEYDPVLVRFYEERGMTVAKTNCPVIQEAAKESGKTVNQVKNFIGNYRKSKGGSKKRPPPDTMERQRRITGYHEFHREQLPRKRANQGFSLAGANKEIGESWKNLTDEEKDKYNKAAERRRGKETEVKISSEVAKKLKQLEKLSEELGELGVEAFMVTLYNGRIRAFGSQKDLVKDEKFGGYIENQLKAAEHQRKAAQCLATDRSRRSSGRDGTTGTTGEGHDVTGRSGSSTSSVRKRRKKNKEAQQDNQQHRSSAASLPSSSSTQQESAVTTGLLPRTTDIPQNTGTPVHVVLPNRATSTPARPNTGNLELLAQQSATLTDPHNSIPALPHNTGTPVQLAPQATPTESQTDFRYLYRSNIPLERLVPQTTQTAFAVRQVPTGVDNFNSYGLPDRTASLNLPAALPTFQMQGTPVVTTGGLPHTAPQTPTAASLGTSVPSQVTPTVRQAPTGVRTTNEQFPHSPLVFAVPHHR</sequence>
<feature type="region of interest" description="Disordered" evidence="3">
    <location>
        <begin position="553"/>
        <end position="647"/>
    </location>
</feature>
<feature type="repeat" description="ANK" evidence="1">
    <location>
        <begin position="92"/>
        <end position="124"/>
    </location>
</feature>
<dbReference type="GO" id="GO:0005634">
    <property type="term" value="C:nucleus"/>
    <property type="evidence" value="ECO:0007669"/>
    <property type="project" value="UniProtKB-UniRule"/>
</dbReference>
<proteinExistence type="predicted"/>
<dbReference type="PANTHER" id="PTHR46899">
    <property type="entry name" value="PROTEIN PHOSPHATASE 1 REGULATORY SUBUNIT 27"/>
    <property type="match status" value="1"/>
</dbReference>
<dbReference type="InterPro" id="IPR036770">
    <property type="entry name" value="Ankyrin_rpt-contain_sf"/>
</dbReference>
<keyword evidence="2" id="KW-0539">Nucleus</keyword>
<reference evidence="6" key="1">
    <citation type="submission" date="2025-08" db="UniProtKB">
        <authorList>
            <consortium name="RefSeq"/>
        </authorList>
    </citation>
    <scope>IDENTIFICATION</scope>
    <source>
        <tissue evidence="6">Gonad</tissue>
    </source>
</reference>
<feature type="compositionally biased region" description="Low complexity" evidence="3">
    <location>
        <begin position="607"/>
        <end position="628"/>
    </location>
</feature>
<evidence type="ECO:0000313" key="6">
    <source>
        <dbReference type="RefSeq" id="XP_019636244.1"/>
    </source>
</evidence>
<dbReference type="InterPro" id="IPR053080">
    <property type="entry name" value="PP1_regulatory_subunit_27"/>
</dbReference>
<feature type="repeat" description="ANK" evidence="1">
    <location>
        <begin position="125"/>
        <end position="157"/>
    </location>
</feature>
<dbReference type="Pfam" id="PF09011">
    <property type="entry name" value="HMG_box_2"/>
    <property type="match status" value="1"/>
</dbReference>
<feature type="repeat" description="ANK" evidence="1">
    <location>
        <begin position="24"/>
        <end position="56"/>
    </location>
</feature>
<dbReference type="Gene3D" id="1.25.40.20">
    <property type="entry name" value="Ankyrin repeat-containing domain"/>
    <property type="match status" value="2"/>
</dbReference>
<dbReference type="GO" id="GO:0003677">
    <property type="term" value="F:DNA binding"/>
    <property type="evidence" value="ECO:0007669"/>
    <property type="project" value="UniProtKB-UniRule"/>
</dbReference>
<dbReference type="Gene3D" id="1.10.10.60">
    <property type="entry name" value="Homeodomain-like"/>
    <property type="match status" value="1"/>
</dbReference>
<keyword evidence="1" id="KW-0040">ANK repeat</keyword>
<dbReference type="PANTHER" id="PTHR46899:SF3">
    <property type="entry name" value="PROTEIN PHOSPHATASE 1 REGULATORY SUBUNIT 27"/>
    <property type="match status" value="1"/>
</dbReference>
<dbReference type="PROSITE" id="PS50297">
    <property type="entry name" value="ANK_REP_REGION"/>
    <property type="match status" value="6"/>
</dbReference>
<dbReference type="Gene3D" id="1.10.30.10">
    <property type="entry name" value="High mobility group box domain"/>
    <property type="match status" value="1"/>
</dbReference>
<gene>
    <name evidence="6" type="primary">LOC109478871</name>
</gene>
<feature type="repeat" description="ANK" evidence="1">
    <location>
        <begin position="192"/>
        <end position="224"/>
    </location>
</feature>
<evidence type="ECO:0000313" key="5">
    <source>
        <dbReference type="Proteomes" id="UP000515135"/>
    </source>
</evidence>
<dbReference type="AlphaFoldDB" id="A0A6P4ZQC5"/>
<feature type="compositionally biased region" description="Basic and acidic residues" evidence="3">
    <location>
        <begin position="287"/>
        <end position="296"/>
    </location>
</feature>
<feature type="compositionally biased region" description="Basic and acidic residues" evidence="3">
    <location>
        <begin position="336"/>
        <end position="353"/>
    </location>
</feature>
<name>A0A6P4ZQC5_BRABE</name>
<evidence type="ECO:0000256" key="3">
    <source>
        <dbReference type="SAM" id="MobiDB-lite"/>
    </source>
</evidence>
<accession>A0A6P4ZQC5</accession>
<dbReference type="OrthoDB" id="194358at2759"/>
<dbReference type="SMART" id="SM00248">
    <property type="entry name" value="ANK"/>
    <property type="match status" value="8"/>
</dbReference>
<evidence type="ECO:0000259" key="4">
    <source>
        <dbReference type="PROSITE" id="PS50118"/>
    </source>
</evidence>
<feature type="repeat" description="ANK" evidence="1">
    <location>
        <begin position="158"/>
        <end position="191"/>
    </location>
</feature>
<dbReference type="Pfam" id="PF12796">
    <property type="entry name" value="Ank_2"/>
    <property type="match status" value="2"/>
</dbReference>
<evidence type="ECO:0000256" key="1">
    <source>
        <dbReference type="PROSITE-ProRule" id="PRU00023"/>
    </source>
</evidence>
<dbReference type="InterPro" id="IPR036910">
    <property type="entry name" value="HMG_box_dom_sf"/>
</dbReference>
<keyword evidence="2" id="KW-0238">DNA-binding</keyword>
<organism evidence="5 6">
    <name type="scientific">Branchiostoma belcheri</name>
    <name type="common">Amphioxus</name>
    <dbReference type="NCBI Taxonomy" id="7741"/>
    <lineage>
        <taxon>Eukaryota</taxon>
        <taxon>Metazoa</taxon>
        <taxon>Chordata</taxon>
        <taxon>Cephalochordata</taxon>
        <taxon>Leptocardii</taxon>
        <taxon>Amphioxiformes</taxon>
        <taxon>Branchiostomatidae</taxon>
        <taxon>Branchiostoma</taxon>
    </lineage>
</organism>
<feature type="compositionally biased region" description="Basic and acidic residues" evidence="3">
    <location>
        <begin position="306"/>
        <end position="316"/>
    </location>
</feature>
<dbReference type="RefSeq" id="XP_019636244.1">
    <property type="nucleotide sequence ID" value="XM_019780685.1"/>
</dbReference>
<feature type="region of interest" description="Disordered" evidence="3">
    <location>
        <begin position="330"/>
        <end position="353"/>
    </location>
</feature>
<evidence type="ECO:0000256" key="2">
    <source>
        <dbReference type="PROSITE-ProRule" id="PRU00267"/>
    </source>
</evidence>
<dbReference type="SUPFAM" id="SSF47095">
    <property type="entry name" value="HMG-box"/>
    <property type="match status" value="1"/>
</dbReference>
<dbReference type="InterPro" id="IPR009071">
    <property type="entry name" value="HMG_box_dom"/>
</dbReference>
<dbReference type="Pfam" id="PF00023">
    <property type="entry name" value="Ank"/>
    <property type="match status" value="1"/>
</dbReference>
<dbReference type="Proteomes" id="UP000515135">
    <property type="component" value="Unplaced"/>
</dbReference>
<feature type="region of interest" description="Disordered" evidence="3">
    <location>
        <begin position="287"/>
        <end position="316"/>
    </location>
</feature>
<dbReference type="PRINTS" id="PR01415">
    <property type="entry name" value="ANKYRIN"/>
</dbReference>
<feature type="repeat" description="ANK" evidence="1">
    <location>
        <begin position="59"/>
        <end position="91"/>
    </location>
</feature>
<feature type="repeat" description="ANK" evidence="1">
    <location>
        <begin position="225"/>
        <end position="257"/>
    </location>
</feature>
<keyword evidence="5" id="KW-1185">Reference proteome</keyword>
<dbReference type="InterPro" id="IPR002110">
    <property type="entry name" value="Ankyrin_rpt"/>
</dbReference>